<dbReference type="AlphaFoldDB" id="A0A285HGA6"/>
<evidence type="ECO:0000256" key="4">
    <source>
        <dbReference type="ARBA" id="ARBA00022801"/>
    </source>
</evidence>
<evidence type="ECO:0000256" key="9">
    <source>
        <dbReference type="PIRSR" id="PIRSR601088-2"/>
    </source>
</evidence>
<evidence type="ECO:0000256" key="7">
    <source>
        <dbReference type="ARBA" id="ARBA00023295"/>
    </source>
</evidence>
<dbReference type="EMBL" id="OBDZ01000017">
    <property type="protein sequence ID" value="SNY33866.1"/>
    <property type="molecule type" value="Genomic_DNA"/>
</dbReference>
<dbReference type="SUPFAM" id="SSF51735">
    <property type="entry name" value="NAD(P)-binding Rossmann-fold domains"/>
    <property type="match status" value="1"/>
</dbReference>
<dbReference type="STRING" id="1413210.U472_11150"/>
<dbReference type="InterPro" id="IPR001088">
    <property type="entry name" value="Glyco_hydro_4"/>
</dbReference>
<dbReference type="InterPro" id="IPR036291">
    <property type="entry name" value="NAD(P)-bd_dom_sf"/>
</dbReference>
<feature type="binding site" evidence="10">
    <location>
        <position position="167"/>
    </location>
    <ligand>
        <name>Mn(2+)</name>
        <dbReference type="ChEBI" id="CHEBI:29035"/>
    </ligand>
</feature>
<dbReference type="GO" id="GO:0004553">
    <property type="term" value="F:hydrolase activity, hydrolyzing O-glycosyl compounds"/>
    <property type="evidence" value="ECO:0007669"/>
    <property type="project" value="InterPro"/>
</dbReference>
<comment type="subunit">
    <text evidence="2">Homotetramer.</text>
</comment>
<dbReference type="PANTHER" id="PTHR32092:SF5">
    <property type="entry name" value="6-PHOSPHO-BETA-GLUCOSIDASE"/>
    <property type="match status" value="1"/>
</dbReference>
<evidence type="ECO:0000256" key="3">
    <source>
        <dbReference type="ARBA" id="ARBA00022723"/>
    </source>
</evidence>
<dbReference type="Gene3D" id="3.90.110.10">
    <property type="entry name" value="Lactate dehydrogenase/glycoside hydrolase, family 4, C-terminal"/>
    <property type="match status" value="1"/>
</dbReference>
<dbReference type="Gene3D" id="3.40.50.720">
    <property type="entry name" value="NAD(P)-binding Rossmann-like Domain"/>
    <property type="match status" value="1"/>
</dbReference>
<dbReference type="SUPFAM" id="SSF56327">
    <property type="entry name" value="LDH C-terminal domain-like"/>
    <property type="match status" value="1"/>
</dbReference>
<evidence type="ECO:0000256" key="5">
    <source>
        <dbReference type="ARBA" id="ARBA00023027"/>
    </source>
</evidence>
<accession>A0A285HGA6</accession>
<evidence type="ECO:0000256" key="6">
    <source>
        <dbReference type="ARBA" id="ARBA00023211"/>
    </source>
</evidence>
<protein>
    <submittedName>
        <fullName evidence="14">6-phospho-beta-glucosidase</fullName>
    </submittedName>
</protein>
<dbReference type="OrthoDB" id="9808275at2"/>
<comment type="similarity">
    <text evidence="1 12">Belongs to the glycosyl hydrolase 4 family.</text>
</comment>
<dbReference type="GO" id="GO:0046872">
    <property type="term" value="F:metal ion binding"/>
    <property type="evidence" value="ECO:0007669"/>
    <property type="project" value="UniProtKB-KW"/>
</dbReference>
<evidence type="ECO:0000256" key="11">
    <source>
        <dbReference type="PIRSR" id="PIRSR601088-4"/>
    </source>
</evidence>
<evidence type="ECO:0000313" key="14">
    <source>
        <dbReference type="EMBL" id="SNY33866.1"/>
    </source>
</evidence>
<feature type="domain" description="Glycosyl hydrolase family 4 C-terminal" evidence="13">
    <location>
        <begin position="192"/>
        <end position="393"/>
    </location>
</feature>
<feature type="binding site" evidence="9">
    <location>
        <position position="146"/>
    </location>
    <ligand>
        <name>substrate</name>
    </ligand>
</feature>
<dbReference type="InterPro" id="IPR022616">
    <property type="entry name" value="Glyco_hydro_4_C"/>
</dbReference>
<keyword evidence="10" id="KW-0533">Nickel</keyword>
<dbReference type="PANTHER" id="PTHR32092">
    <property type="entry name" value="6-PHOSPHO-BETA-GLUCOSIDASE-RELATED"/>
    <property type="match status" value="1"/>
</dbReference>
<keyword evidence="15" id="KW-1185">Reference proteome</keyword>
<evidence type="ECO:0000256" key="12">
    <source>
        <dbReference type="RuleBase" id="RU361152"/>
    </source>
</evidence>
<evidence type="ECO:0000256" key="2">
    <source>
        <dbReference type="ARBA" id="ARBA00011881"/>
    </source>
</evidence>
<reference evidence="15" key="1">
    <citation type="submission" date="2017-09" db="EMBL/GenBank/DDBJ databases">
        <authorList>
            <person name="Varghese N."/>
            <person name="Submissions S."/>
        </authorList>
    </citation>
    <scope>NUCLEOTIDE SEQUENCE [LARGE SCALE GENOMIC DNA]</scope>
    <source>
        <strain evidence="15">MSL47</strain>
    </source>
</reference>
<dbReference type="GO" id="GO:0005975">
    <property type="term" value="P:carbohydrate metabolic process"/>
    <property type="evidence" value="ECO:0007669"/>
    <property type="project" value="InterPro"/>
</dbReference>
<feature type="binding site" evidence="10">
    <location>
        <position position="197"/>
    </location>
    <ligand>
        <name>Mn(2+)</name>
        <dbReference type="ChEBI" id="CHEBI:29035"/>
    </ligand>
</feature>
<dbReference type="PRINTS" id="PR00732">
    <property type="entry name" value="GLHYDRLASE4"/>
</dbReference>
<feature type="binding site" evidence="9">
    <location>
        <position position="92"/>
    </location>
    <ligand>
        <name>substrate</name>
    </ligand>
</feature>
<dbReference type="Proteomes" id="UP000219573">
    <property type="component" value="Unassembled WGS sequence"/>
</dbReference>
<dbReference type="Pfam" id="PF02056">
    <property type="entry name" value="Glyco_hydro_4"/>
    <property type="match status" value="1"/>
</dbReference>
<gene>
    <name evidence="14" type="ORF">SAMN06265827_11779</name>
</gene>
<dbReference type="RefSeq" id="WP_097018374.1">
    <property type="nucleotide sequence ID" value="NZ_OBDZ01000017.1"/>
</dbReference>
<organism evidence="14 15">
    <name type="scientific">Orenia metallireducens</name>
    <dbReference type="NCBI Taxonomy" id="1413210"/>
    <lineage>
        <taxon>Bacteria</taxon>
        <taxon>Bacillati</taxon>
        <taxon>Bacillota</taxon>
        <taxon>Clostridia</taxon>
        <taxon>Halanaerobiales</taxon>
        <taxon>Halobacteroidaceae</taxon>
        <taxon>Orenia</taxon>
    </lineage>
</organism>
<dbReference type="GO" id="GO:0016616">
    <property type="term" value="F:oxidoreductase activity, acting on the CH-OH group of donors, NAD or NADP as acceptor"/>
    <property type="evidence" value="ECO:0007669"/>
    <property type="project" value="InterPro"/>
</dbReference>
<keyword evidence="6 10" id="KW-0464">Manganese</keyword>
<evidence type="ECO:0000313" key="15">
    <source>
        <dbReference type="Proteomes" id="UP000219573"/>
    </source>
</evidence>
<feature type="active site" description="Proton donor" evidence="8">
    <location>
        <position position="168"/>
    </location>
</feature>
<keyword evidence="10" id="KW-0408">Iron</keyword>
<name>A0A285HGA6_9FIRM</name>
<keyword evidence="5 12" id="KW-0520">NAD</keyword>
<evidence type="ECO:0000256" key="8">
    <source>
        <dbReference type="PIRSR" id="PIRSR601088-1"/>
    </source>
</evidence>
<keyword evidence="3 10" id="KW-0479">Metal-binding</keyword>
<dbReference type="Pfam" id="PF11975">
    <property type="entry name" value="Glyco_hydro_4C"/>
    <property type="match status" value="1"/>
</dbReference>
<sequence>MGIKLTVIGGSGLYTPLLFDAIANYQEEIDFDEICLNGRTASKLEKVARLSQSVIDKSEYDFKVTYTTDRQEALQGAELVLCQIRVGGMKARAYDEEFPLKYDIIGEETVGPGGFANALRTVPVMLELASQMEEYCPEALLINLTNPASIVQQAIEQETTVNVISLCDLPVGVLNKIAKMLDVDRAELRYDYFGLNHLGWYQQLSIRGEDRTAEVIEEVDSLDLGINSEWIKNLEVIPLPYLKYYYHHSIEVEKAKGKDILRAEELIETSDEIAKALEESPETIPELIYQRGAIWYSDVIVPLIAAIVNDKNEEFILNIANNGLLEGIADEVIVEVATIVNGSGIRALEVGEIPLQVKSLLQQEANYRNLATQAAISQAKDDILKALVVNPQVPNYEIAYQIWKEEFSK</sequence>
<comment type="cofactor">
    <cofactor evidence="12">
        <name>NAD(+)</name>
        <dbReference type="ChEBI" id="CHEBI:57540"/>
    </cofactor>
    <text evidence="12">Binds 1 NAD(+) per subunit.</text>
</comment>
<feature type="active site" description="Proton acceptor" evidence="8">
    <location>
        <position position="241"/>
    </location>
</feature>
<keyword evidence="7 12" id="KW-0326">Glycosidase</keyword>
<evidence type="ECO:0000259" key="13">
    <source>
        <dbReference type="Pfam" id="PF11975"/>
    </source>
</evidence>
<keyword evidence="4 12" id="KW-0378">Hydrolase</keyword>
<evidence type="ECO:0000256" key="1">
    <source>
        <dbReference type="ARBA" id="ARBA00010141"/>
    </source>
</evidence>
<feature type="site" description="Increases basicity of active site Tyr" evidence="11">
    <location>
        <position position="108"/>
    </location>
</feature>
<dbReference type="InterPro" id="IPR015955">
    <property type="entry name" value="Lactate_DH/Glyco_Ohase_4_C"/>
</dbReference>
<proteinExistence type="inferred from homology"/>
<evidence type="ECO:0000256" key="10">
    <source>
        <dbReference type="PIRSR" id="PIRSR601088-3"/>
    </source>
</evidence>
<keyword evidence="10" id="KW-0170">Cobalt</keyword>